<dbReference type="GO" id="GO:0016020">
    <property type="term" value="C:membrane"/>
    <property type="evidence" value="ECO:0007669"/>
    <property type="project" value="UniProtKB-SubCell"/>
</dbReference>
<evidence type="ECO:0000256" key="5">
    <source>
        <dbReference type="ARBA" id="ARBA00023136"/>
    </source>
</evidence>
<keyword evidence="9" id="KW-1185">Reference proteome</keyword>
<evidence type="ECO:0000256" key="3">
    <source>
        <dbReference type="ARBA" id="ARBA00022692"/>
    </source>
</evidence>
<feature type="transmembrane region" description="Helical" evidence="7">
    <location>
        <begin position="186"/>
        <end position="207"/>
    </location>
</feature>
<protein>
    <recommendedName>
        <fullName evidence="10">Transmembrane protein 120A</fullName>
    </recommendedName>
</protein>
<dbReference type="AlphaFoldDB" id="A0AAN8KAY2"/>
<evidence type="ECO:0000313" key="9">
    <source>
        <dbReference type="Proteomes" id="UP001347796"/>
    </source>
</evidence>
<feature type="transmembrane region" description="Helical" evidence="7">
    <location>
        <begin position="133"/>
        <end position="150"/>
    </location>
</feature>
<evidence type="ECO:0000313" key="8">
    <source>
        <dbReference type="EMBL" id="KAK6192551.1"/>
    </source>
</evidence>
<proteinExistence type="inferred from homology"/>
<comment type="caution">
    <text evidence="8">The sequence shown here is derived from an EMBL/GenBank/DDBJ whole genome shotgun (WGS) entry which is preliminary data.</text>
</comment>
<keyword evidence="6" id="KW-0175">Coiled coil</keyword>
<accession>A0AAN8KAY2</accession>
<evidence type="ECO:0000256" key="1">
    <source>
        <dbReference type="ARBA" id="ARBA00004141"/>
    </source>
</evidence>
<feature type="transmembrane region" description="Helical" evidence="7">
    <location>
        <begin position="219"/>
        <end position="237"/>
    </location>
</feature>
<feature type="coiled-coil region" evidence="6">
    <location>
        <begin position="70"/>
        <end position="97"/>
    </location>
</feature>
<dbReference type="PANTHER" id="PTHR21433">
    <property type="entry name" value="TRANSMEMBRANE PROTEIN INDUCED BY TUMOR NECROSIS FACTOR ALPHA"/>
    <property type="match status" value="1"/>
</dbReference>
<keyword evidence="4 7" id="KW-1133">Transmembrane helix</keyword>
<dbReference type="InterPro" id="IPR012926">
    <property type="entry name" value="TMEM120A/B"/>
</dbReference>
<reference evidence="8 9" key="1">
    <citation type="submission" date="2024-01" db="EMBL/GenBank/DDBJ databases">
        <title>The genome of the rayed Mediterranean limpet Patella caerulea (Linnaeus, 1758).</title>
        <authorList>
            <person name="Anh-Thu Weber A."/>
            <person name="Halstead-Nussloch G."/>
        </authorList>
    </citation>
    <scope>NUCLEOTIDE SEQUENCE [LARGE SCALE GENOMIC DNA]</scope>
    <source>
        <strain evidence="8">AATW-2023a</strain>
        <tissue evidence="8">Whole specimen</tissue>
    </source>
</reference>
<dbReference type="EMBL" id="JAZGQO010000002">
    <property type="protein sequence ID" value="KAK6192551.1"/>
    <property type="molecule type" value="Genomic_DNA"/>
</dbReference>
<comment type="subcellular location">
    <subcellularLocation>
        <location evidence="1">Membrane</location>
        <topology evidence="1">Multi-pass membrane protein</topology>
    </subcellularLocation>
</comment>
<feature type="transmembrane region" description="Helical" evidence="7">
    <location>
        <begin position="264"/>
        <end position="282"/>
    </location>
</feature>
<evidence type="ECO:0000256" key="7">
    <source>
        <dbReference type="SAM" id="Phobius"/>
    </source>
</evidence>
<dbReference type="Proteomes" id="UP001347796">
    <property type="component" value="Unassembled WGS sequence"/>
</dbReference>
<name>A0AAN8KAY2_PATCE</name>
<sequence length="351" mass="41621">MTSSVITSCLGDWNDLEKEFTQLQEDHKEYQKKLEQMVSCQKKCVASIAHHRYRIKQINESLKKVGSEITADEKEQVENLKKNIAKRKLEFRDMEEVLPHKNGIYLSIILGSVNISLLNKADKYQYKQDYEKFKLTVSYVVMFLSAFMHFIPEYRWIDAVLNFLLVWYYCTLTIRESILVVNGSRIKGWWVTHHFISTVCAGISLIWPDSLTYQLFRKQYIFFILYLSCVYVMQYYYQSGCLYRMRSLGEGHDMDITAEGFMSWMWKGLAFLLPPIFFGYFFQCYNAYVLYHLSQLPECKEWQVIVLAAIHFVLFAGNLATTLRVIRQKIQSDLSWLRNRYRNSMDNNKTD</sequence>
<comment type="similarity">
    <text evidence="2">Belongs to the TMEM120 family.</text>
</comment>
<feature type="transmembrane region" description="Helical" evidence="7">
    <location>
        <begin position="302"/>
        <end position="326"/>
    </location>
</feature>
<evidence type="ECO:0000256" key="4">
    <source>
        <dbReference type="ARBA" id="ARBA00022989"/>
    </source>
</evidence>
<evidence type="ECO:0000256" key="6">
    <source>
        <dbReference type="SAM" id="Coils"/>
    </source>
</evidence>
<dbReference type="Pfam" id="PF07851">
    <property type="entry name" value="TMEM120A-B"/>
    <property type="match status" value="1"/>
</dbReference>
<keyword evidence="3 7" id="KW-0812">Transmembrane</keyword>
<evidence type="ECO:0000256" key="2">
    <source>
        <dbReference type="ARBA" id="ARBA00009700"/>
    </source>
</evidence>
<gene>
    <name evidence="8" type="ORF">SNE40_004000</name>
</gene>
<organism evidence="8 9">
    <name type="scientific">Patella caerulea</name>
    <name type="common">Rayed Mediterranean limpet</name>
    <dbReference type="NCBI Taxonomy" id="87958"/>
    <lineage>
        <taxon>Eukaryota</taxon>
        <taxon>Metazoa</taxon>
        <taxon>Spiralia</taxon>
        <taxon>Lophotrochozoa</taxon>
        <taxon>Mollusca</taxon>
        <taxon>Gastropoda</taxon>
        <taxon>Patellogastropoda</taxon>
        <taxon>Patelloidea</taxon>
        <taxon>Patellidae</taxon>
        <taxon>Patella</taxon>
    </lineage>
</organism>
<dbReference type="PANTHER" id="PTHR21433:SF0">
    <property type="entry name" value="TRANSMEMBRANE PROTEIN 120 HOMOLOG"/>
    <property type="match status" value="1"/>
</dbReference>
<keyword evidence="5 7" id="KW-0472">Membrane</keyword>
<evidence type="ECO:0008006" key="10">
    <source>
        <dbReference type="Google" id="ProtNLM"/>
    </source>
</evidence>